<organism evidence="3 4">
    <name type="scientific">Bradyrhizobium jicamae</name>
    <dbReference type="NCBI Taxonomy" id="280332"/>
    <lineage>
        <taxon>Bacteria</taxon>
        <taxon>Pseudomonadati</taxon>
        <taxon>Pseudomonadota</taxon>
        <taxon>Alphaproteobacteria</taxon>
        <taxon>Hyphomicrobiales</taxon>
        <taxon>Nitrobacteraceae</taxon>
        <taxon>Bradyrhizobium</taxon>
    </lineage>
</organism>
<protein>
    <submittedName>
        <fullName evidence="3">Glycoside hydrolase family 15 protein</fullName>
    </submittedName>
</protein>
<keyword evidence="4" id="KW-1185">Reference proteome</keyword>
<dbReference type="SUPFAM" id="SSF48208">
    <property type="entry name" value="Six-hairpin glycosidases"/>
    <property type="match status" value="1"/>
</dbReference>
<feature type="domain" description="Trehalase-like N-terminal" evidence="2">
    <location>
        <begin position="99"/>
        <end position="207"/>
    </location>
</feature>
<dbReference type="Proteomes" id="UP001315278">
    <property type="component" value="Unassembled WGS sequence"/>
</dbReference>
<dbReference type="PANTHER" id="PTHR31616:SF0">
    <property type="entry name" value="GLUCAN 1,4-ALPHA-GLUCOSIDASE"/>
    <property type="match status" value="1"/>
</dbReference>
<name>A0ABS5FKV9_9BRAD</name>
<reference evidence="4" key="1">
    <citation type="journal article" date="2021" name="ISME J.">
        <title>Evolutionary origin and ecological implication of a unique nif island in free-living Bradyrhizobium lineages.</title>
        <authorList>
            <person name="Tao J."/>
        </authorList>
    </citation>
    <scope>NUCLEOTIDE SEQUENCE [LARGE SCALE GENOMIC DNA]</scope>
    <source>
        <strain evidence="4">SZCCT0434</strain>
    </source>
</reference>
<dbReference type="Pfam" id="PF19291">
    <property type="entry name" value="TREH_N"/>
    <property type="match status" value="1"/>
</dbReference>
<accession>A0ABS5FKV9</accession>
<dbReference type="InterPro" id="IPR045582">
    <property type="entry name" value="Trehalase-like_N"/>
</dbReference>
<dbReference type="InterPro" id="IPR008928">
    <property type="entry name" value="6-hairpin_glycosidase_sf"/>
</dbReference>
<evidence type="ECO:0000259" key="1">
    <source>
        <dbReference type="Pfam" id="PF00723"/>
    </source>
</evidence>
<dbReference type="InterPro" id="IPR012341">
    <property type="entry name" value="6hp_glycosidase-like_sf"/>
</dbReference>
<comment type="caution">
    <text evidence="3">The sequence shown here is derived from an EMBL/GenBank/DDBJ whole genome shotgun (WGS) entry which is preliminary data.</text>
</comment>
<evidence type="ECO:0000313" key="4">
    <source>
        <dbReference type="Proteomes" id="UP001315278"/>
    </source>
</evidence>
<evidence type="ECO:0000259" key="2">
    <source>
        <dbReference type="Pfam" id="PF19291"/>
    </source>
</evidence>
<dbReference type="EMBL" id="JAFCJH010000018">
    <property type="protein sequence ID" value="MBR0797412.1"/>
    <property type="molecule type" value="Genomic_DNA"/>
</dbReference>
<evidence type="ECO:0000313" key="3">
    <source>
        <dbReference type="EMBL" id="MBR0797412.1"/>
    </source>
</evidence>
<feature type="domain" description="GH15-like" evidence="1">
    <location>
        <begin position="319"/>
        <end position="682"/>
    </location>
</feature>
<sequence>MRWTREPNSWLEVGINVHDASAFRFATRSLLLPARIGEGEVCHSFPARGYRSGVGTASLSAQFADHECSATPWAQARLLGCNDRAPLRWNRERHAASSVGAVVARIEDYALIGDCETGALVARDGSIDWLCLPRFDSESCFAKLLGDEQNGRWLLAPNNAGSVTRQYLPGTLVLETVHTVAGGTARVIDFMPLKNGNSTIVRIVEGIDGQVRMNTELVVRFDGGATIPWVNKLHDGSLNLVAGPHMLELRSEIPLSSHGTRSFASFSVTAGERVRFVLTYQASWLAAAPSAQDADALLQSTEQFWHYWSSRYHGAGSLREAASRSLITLKALTFRPTGGVVAAITTSLPEQIGGARNWDYRYCWIRDATLTLLALMASGYYDEAEAWRDWLIRAVAGSPTQLQIMYGVSGERRLTEWEVPWLAGYEGSRPVRIGNAAHTQLQLDVYGELMDALYQSRCDGLPENRRAWAIERVLLDHLTKIWARPDHGIWEMRGEPRQFTYSKVMAWVAFDRGIKSAEEFGMPGEVDEWKKLREVIHDDVCRNGYDALQQAFVQSYGGTGLDACLLRMPALGFLPPDDPRMLSTISAIERKLLVDGLVRRCDPAPSAPGPSCGEGAFLACSFWLADAYHMTGRNAEAHALLRKLLGLRNDVGLLSEEYAPEPGRLVGNFPQALSHVAMVNTVHRLTNLT</sequence>
<gene>
    <name evidence="3" type="ORF">JQ615_18655</name>
</gene>
<keyword evidence="3" id="KW-0378">Hydrolase</keyword>
<dbReference type="PANTHER" id="PTHR31616">
    <property type="entry name" value="TREHALASE"/>
    <property type="match status" value="1"/>
</dbReference>
<dbReference type="Gene3D" id="1.50.10.10">
    <property type="match status" value="1"/>
</dbReference>
<dbReference type="Pfam" id="PF00723">
    <property type="entry name" value="Glyco_hydro_15"/>
    <property type="match status" value="1"/>
</dbReference>
<dbReference type="GO" id="GO:0016787">
    <property type="term" value="F:hydrolase activity"/>
    <property type="evidence" value="ECO:0007669"/>
    <property type="project" value="UniProtKB-KW"/>
</dbReference>
<dbReference type="InterPro" id="IPR011613">
    <property type="entry name" value="GH15-like"/>
</dbReference>
<proteinExistence type="predicted"/>